<evidence type="ECO:0000313" key="2">
    <source>
        <dbReference type="EMBL" id="CAA9217535.1"/>
    </source>
</evidence>
<reference evidence="2" key="1">
    <citation type="submission" date="2020-02" db="EMBL/GenBank/DDBJ databases">
        <authorList>
            <person name="Meier V. D."/>
        </authorList>
    </citation>
    <scope>NUCLEOTIDE SEQUENCE</scope>
    <source>
        <strain evidence="2">AVDCRST_MAG93</strain>
    </source>
</reference>
<dbReference type="AlphaFoldDB" id="A0A6J4HC76"/>
<sequence length="56" mass="5917">GPAKEGLFIANLKDGATLIAGRAHVQAVRYRSSNKHTASEDKGGSRSELGHRCILA</sequence>
<feature type="compositionally biased region" description="Basic and acidic residues" evidence="1">
    <location>
        <begin position="37"/>
        <end position="50"/>
    </location>
</feature>
<proteinExistence type="predicted"/>
<dbReference type="EMBL" id="CADCTR010000094">
    <property type="protein sequence ID" value="CAA9217535.1"/>
    <property type="molecule type" value="Genomic_DNA"/>
</dbReference>
<feature type="non-terminal residue" evidence="2">
    <location>
        <position position="1"/>
    </location>
</feature>
<gene>
    <name evidence="2" type="ORF">AVDCRST_MAG93-294</name>
</gene>
<protein>
    <submittedName>
        <fullName evidence="2">Uncharacterized protein</fullName>
    </submittedName>
</protein>
<organism evidence="2">
    <name type="scientific">uncultured Chloroflexia bacterium</name>
    <dbReference type="NCBI Taxonomy" id="1672391"/>
    <lineage>
        <taxon>Bacteria</taxon>
        <taxon>Bacillati</taxon>
        <taxon>Chloroflexota</taxon>
        <taxon>Chloroflexia</taxon>
        <taxon>environmental samples</taxon>
    </lineage>
</organism>
<accession>A0A6J4HC76</accession>
<evidence type="ECO:0000256" key="1">
    <source>
        <dbReference type="SAM" id="MobiDB-lite"/>
    </source>
</evidence>
<name>A0A6J4HC76_9CHLR</name>
<feature type="region of interest" description="Disordered" evidence="1">
    <location>
        <begin position="31"/>
        <end position="50"/>
    </location>
</feature>